<dbReference type="PROSITE" id="PS50977">
    <property type="entry name" value="HTH_TETR_2"/>
    <property type="match status" value="1"/>
</dbReference>
<evidence type="ECO:0000313" key="7">
    <source>
        <dbReference type="Proteomes" id="UP001235712"/>
    </source>
</evidence>
<evidence type="ECO:0000256" key="4">
    <source>
        <dbReference type="PROSITE-ProRule" id="PRU00335"/>
    </source>
</evidence>
<evidence type="ECO:0000259" key="5">
    <source>
        <dbReference type="PROSITE" id="PS50977"/>
    </source>
</evidence>
<dbReference type="InterPro" id="IPR036271">
    <property type="entry name" value="Tet_transcr_reg_TetR-rel_C_sf"/>
</dbReference>
<dbReference type="PANTHER" id="PTHR47506:SF1">
    <property type="entry name" value="HTH-TYPE TRANSCRIPTIONAL REGULATOR YJDC"/>
    <property type="match status" value="1"/>
</dbReference>
<dbReference type="Gene3D" id="1.10.357.10">
    <property type="entry name" value="Tetracycline Repressor, domain 2"/>
    <property type="match status" value="1"/>
</dbReference>
<dbReference type="Gene3D" id="1.10.10.60">
    <property type="entry name" value="Homeodomain-like"/>
    <property type="match status" value="1"/>
</dbReference>
<dbReference type="InterPro" id="IPR009057">
    <property type="entry name" value="Homeodomain-like_sf"/>
</dbReference>
<dbReference type="Pfam" id="PF00440">
    <property type="entry name" value="TetR_N"/>
    <property type="match status" value="1"/>
</dbReference>
<dbReference type="EMBL" id="JAUSQZ010000001">
    <property type="protein sequence ID" value="MDP9828433.1"/>
    <property type="molecule type" value="Genomic_DNA"/>
</dbReference>
<dbReference type="RefSeq" id="WP_307245609.1">
    <property type="nucleotide sequence ID" value="NZ_JAUSQZ010000001.1"/>
</dbReference>
<gene>
    <name evidence="6" type="ORF">J2S57_004182</name>
</gene>
<dbReference type="PANTHER" id="PTHR47506">
    <property type="entry name" value="TRANSCRIPTIONAL REGULATORY PROTEIN"/>
    <property type="match status" value="1"/>
</dbReference>
<evidence type="ECO:0000256" key="3">
    <source>
        <dbReference type="ARBA" id="ARBA00023163"/>
    </source>
</evidence>
<feature type="DNA-binding region" description="H-T-H motif" evidence="4">
    <location>
        <begin position="32"/>
        <end position="51"/>
    </location>
</feature>
<keyword evidence="1" id="KW-0805">Transcription regulation</keyword>
<feature type="domain" description="HTH tetR-type" evidence="5">
    <location>
        <begin position="9"/>
        <end position="69"/>
    </location>
</feature>
<protein>
    <submittedName>
        <fullName evidence="6">AcrR family transcriptional regulator</fullName>
    </submittedName>
</protein>
<dbReference type="SUPFAM" id="SSF46689">
    <property type="entry name" value="Homeodomain-like"/>
    <property type="match status" value="1"/>
</dbReference>
<reference evidence="6 7" key="1">
    <citation type="submission" date="2023-07" db="EMBL/GenBank/DDBJ databases">
        <title>Sequencing the genomes of 1000 actinobacteria strains.</title>
        <authorList>
            <person name="Klenk H.-P."/>
        </authorList>
    </citation>
    <scope>NUCLEOTIDE SEQUENCE [LARGE SCALE GENOMIC DNA]</scope>
    <source>
        <strain evidence="6 7">DSM 44388</strain>
    </source>
</reference>
<comment type="caution">
    <text evidence="6">The sequence shown here is derived from an EMBL/GenBank/DDBJ whole genome shotgun (WGS) entry which is preliminary data.</text>
</comment>
<accession>A0ABT9P6W6</accession>
<dbReference type="InterPro" id="IPR001647">
    <property type="entry name" value="HTH_TetR"/>
</dbReference>
<dbReference type="SUPFAM" id="SSF48498">
    <property type="entry name" value="Tetracyclin repressor-like, C-terminal domain"/>
    <property type="match status" value="1"/>
</dbReference>
<dbReference type="InterPro" id="IPR023772">
    <property type="entry name" value="DNA-bd_HTH_TetR-type_CS"/>
</dbReference>
<keyword evidence="3" id="KW-0804">Transcription</keyword>
<evidence type="ECO:0000256" key="2">
    <source>
        <dbReference type="ARBA" id="ARBA00023125"/>
    </source>
</evidence>
<keyword evidence="2 4" id="KW-0238">DNA-binding</keyword>
<keyword evidence="7" id="KW-1185">Reference proteome</keyword>
<dbReference type="PROSITE" id="PS01081">
    <property type="entry name" value="HTH_TETR_1"/>
    <property type="match status" value="1"/>
</dbReference>
<evidence type="ECO:0000313" key="6">
    <source>
        <dbReference type="EMBL" id="MDP9828433.1"/>
    </source>
</evidence>
<evidence type="ECO:0000256" key="1">
    <source>
        <dbReference type="ARBA" id="ARBA00023015"/>
    </source>
</evidence>
<name>A0ABT9P6W6_9ACTN</name>
<sequence>MTTQGRPRGFDADEALDRAIEVFWAQGFEGTSLTDLTTAMNINRPSLYAAFGNKEELFRRAVGRYAEVDMAYAAAALLEPTGREVIERFLRDNVKALTRPGKPAGCLSIQGGLSGSPEITTFLADSRRGGEQALARRLATAVTDGDLPAATDPDALARYVMVVSEGNAVHAAAGASRAQLHATVDLALRALP</sequence>
<proteinExistence type="predicted"/>
<dbReference type="Proteomes" id="UP001235712">
    <property type="component" value="Unassembled WGS sequence"/>
</dbReference>
<organism evidence="6 7">
    <name type="scientific">Kineosporia succinea</name>
    <dbReference type="NCBI Taxonomy" id="84632"/>
    <lineage>
        <taxon>Bacteria</taxon>
        <taxon>Bacillati</taxon>
        <taxon>Actinomycetota</taxon>
        <taxon>Actinomycetes</taxon>
        <taxon>Kineosporiales</taxon>
        <taxon>Kineosporiaceae</taxon>
        <taxon>Kineosporia</taxon>
    </lineage>
</organism>